<feature type="compositionally biased region" description="Polar residues" evidence="1">
    <location>
        <begin position="235"/>
        <end position="249"/>
    </location>
</feature>
<dbReference type="VEuPathDB" id="FungiDB:UREG_03909"/>
<reference evidence="3" key="1">
    <citation type="journal article" date="2009" name="Genome Res.">
        <title>Comparative genomic analyses of the human fungal pathogens Coccidioides and their relatives.</title>
        <authorList>
            <person name="Sharpton T.J."/>
            <person name="Stajich J.E."/>
            <person name="Rounsley S.D."/>
            <person name="Gardner M.J."/>
            <person name="Wortman J.R."/>
            <person name="Jordar V.S."/>
            <person name="Maiti R."/>
            <person name="Kodira C.D."/>
            <person name="Neafsey D.E."/>
            <person name="Zeng Q."/>
            <person name="Hung C.-Y."/>
            <person name="McMahan C."/>
            <person name="Muszewska A."/>
            <person name="Grynberg M."/>
            <person name="Mandel M.A."/>
            <person name="Kellner E.M."/>
            <person name="Barker B.M."/>
            <person name="Galgiani J.N."/>
            <person name="Orbach M.J."/>
            <person name="Kirkland T.N."/>
            <person name="Cole G.T."/>
            <person name="Henn M.R."/>
            <person name="Birren B.W."/>
            <person name="Taylor J.W."/>
        </authorList>
    </citation>
    <scope>NUCLEOTIDE SEQUENCE [LARGE SCALE GENOMIC DNA]</scope>
    <source>
        <strain evidence="3">UAMH 1704</strain>
    </source>
</reference>
<protein>
    <recommendedName>
        <fullName evidence="4">F-box domain-containing protein</fullName>
    </recommendedName>
</protein>
<dbReference type="OrthoDB" id="4966at2759"/>
<keyword evidence="3" id="KW-1185">Reference proteome</keyword>
<proteinExistence type="predicted"/>
<gene>
    <name evidence="2" type="ORF">UREG_03909</name>
</gene>
<organism evidence="2 3">
    <name type="scientific">Uncinocarpus reesii (strain UAMH 1704)</name>
    <dbReference type="NCBI Taxonomy" id="336963"/>
    <lineage>
        <taxon>Eukaryota</taxon>
        <taxon>Fungi</taxon>
        <taxon>Dikarya</taxon>
        <taxon>Ascomycota</taxon>
        <taxon>Pezizomycotina</taxon>
        <taxon>Eurotiomycetes</taxon>
        <taxon>Eurotiomycetidae</taxon>
        <taxon>Onygenales</taxon>
        <taxon>Onygenaceae</taxon>
        <taxon>Uncinocarpus</taxon>
    </lineage>
</organism>
<dbReference type="RefSeq" id="XP_002544392.1">
    <property type="nucleotide sequence ID" value="XM_002544346.1"/>
</dbReference>
<evidence type="ECO:0000256" key="1">
    <source>
        <dbReference type="SAM" id="MobiDB-lite"/>
    </source>
</evidence>
<evidence type="ECO:0008006" key="4">
    <source>
        <dbReference type="Google" id="ProtNLM"/>
    </source>
</evidence>
<feature type="region of interest" description="Disordered" evidence="1">
    <location>
        <begin position="235"/>
        <end position="254"/>
    </location>
</feature>
<dbReference type="eggNOG" id="ENOG502SPGI">
    <property type="taxonomic scope" value="Eukaryota"/>
</dbReference>
<dbReference type="Proteomes" id="UP000002058">
    <property type="component" value="Unassembled WGS sequence"/>
</dbReference>
<name>C4JM51_UNCRE</name>
<dbReference type="EMBL" id="CH476616">
    <property type="protein sequence ID" value="EEP79063.1"/>
    <property type="molecule type" value="Genomic_DNA"/>
</dbReference>
<dbReference type="OMA" id="CHEIRMI"/>
<dbReference type="AlphaFoldDB" id="C4JM51"/>
<dbReference type="KEGG" id="ure:UREG_03909"/>
<evidence type="ECO:0000313" key="2">
    <source>
        <dbReference type="EMBL" id="EEP79063.1"/>
    </source>
</evidence>
<feature type="region of interest" description="Disordered" evidence="1">
    <location>
        <begin position="106"/>
        <end position="141"/>
    </location>
</feature>
<dbReference type="InParanoid" id="C4JM51"/>
<feature type="compositionally biased region" description="Basic residues" evidence="1">
    <location>
        <begin position="1"/>
        <end position="10"/>
    </location>
</feature>
<dbReference type="HOGENOM" id="CLU_381823_0_0_1"/>
<dbReference type="GeneID" id="8444690"/>
<feature type="compositionally biased region" description="Polar residues" evidence="1">
    <location>
        <begin position="50"/>
        <end position="73"/>
    </location>
</feature>
<sequence length="725" mass="82421">MAPKRPKKKPMPAASVPRVRGTSRRVDHGNQGQPSRSSSSLISSEERPAQQESRLQQNCHASNNDRNTNQEFPQRNEEENQSRFQSESQRSRMRIRQALPQGFQAEGLNLDPGEQGRADAHTSSVNPLAPKTHTEGESPAVHTQNLVLRRRRPFEQHLPEPALTVVLPKQRAASMPSVNQQELSSMLATTEQYLSVLRLNQNMQVGRPAGISSTNPSRIASDGQISLRTNHCGNATSLPSIQTRDTSLPGNVDGKLPAVTKQLLAEAEARKRAYHERRLQAVRARQIYPGNGTLGRTIPNINAGASVIRGLSHQCGRVVKVTPRSFRPHRLMFRGPSNGYRSFGDLVQVDMPSPSLEHFSITKFSRTASEYGRTSAHQQCEPRFSVFQELLKRPELIITLAGHLRVQELLILYRICKPFHNIINQRYTTVILSQALRRAPESAKIFPFRCYSKLCIDDPGQRPHPIAQRAAVGHHRKVPSFRWLLMICFREMACHEIRMIMAEDGTPLPEQCESVMKKIWFVMDIPDSTRRIGTIQNREIFTDADIFFATLLFVKMDMRFTDPVTGSGRDGMRRMLLSQPSLSAFWKTLKRTALTSKMDAVKMFVRWKWQPPARLTGQPIFDIPAHEIGIMQFEGWGRTGSRVCLQRPDDIILKESIHRRLNLQAHYTDMFLWGYVNPRSLQDIPPIPERRNLERLEGMEELLVPDEDKRNKGIGKPVSERVVFI</sequence>
<feature type="region of interest" description="Disordered" evidence="1">
    <location>
        <begin position="1"/>
        <end position="92"/>
    </location>
</feature>
<accession>C4JM51</accession>
<evidence type="ECO:0000313" key="3">
    <source>
        <dbReference type="Proteomes" id="UP000002058"/>
    </source>
</evidence>